<evidence type="ECO:0000256" key="2">
    <source>
        <dbReference type="SAM" id="MobiDB-lite"/>
    </source>
</evidence>
<sequence>MIIRTATCALLAAFLLAGCGEKKEEQAAQEQQSTAPAATTTNEAATTAPAASGAKIGNCDVVGPKGSIPIASPAKAGQLTVEVSLPAPIWWNGDTPESIKDGMEYCLAAEIAYRAGFETLQVVNVGWDPLVTGQTSGFDVAFSEISITDERKKVVDFSVPYFSSDIAVLARADKPIDDKTIKDVTVGVQQATTGAAFATDTLKLTKVQVYPDQGDMFTALRAGQIDAAITDTSIVLAEEVNSQGKVKVMGQYKTGESYGGLYPKGGANNATIDKIIQAIIDDGTIKKLGQKYLAAAWGKDPADVPVWNP</sequence>
<dbReference type="PANTHER" id="PTHR35936">
    <property type="entry name" value="MEMBRANE-BOUND LYTIC MUREIN TRANSGLYCOSYLASE F"/>
    <property type="match status" value="1"/>
</dbReference>
<accession>A0ABU0YW02</accession>
<keyword evidence="6" id="KW-1185">Reference proteome</keyword>
<dbReference type="Proteomes" id="UP001230156">
    <property type="component" value="Unassembled WGS sequence"/>
</dbReference>
<dbReference type="Gene3D" id="3.40.190.10">
    <property type="entry name" value="Periplasmic binding protein-like II"/>
    <property type="match status" value="2"/>
</dbReference>
<dbReference type="SUPFAM" id="SSF53850">
    <property type="entry name" value="Periplasmic binding protein-like II"/>
    <property type="match status" value="1"/>
</dbReference>
<keyword evidence="1 3" id="KW-0732">Signal</keyword>
<gene>
    <name evidence="5" type="ORF">Q8A70_26020</name>
</gene>
<reference evidence="6" key="1">
    <citation type="submission" date="2023-08" db="EMBL/GenBank/DDBJ databases">
        <title>Rhodospirillaceae gen. nov., a novel taxon isolated from the Yangtze River Yuezi River estuary sludge.</title>
        <authorList>
            <person name="Ruan L."/>
        </authorList>
    </citation>
    <scope>NUCLEOTIDE SEQUENCE [LARGE SCALE GENOMIC DNA]</scope>
    <source>
        <strain evidence="6">R-7</strain>
    </source>
</reference>
<dbReference type="CDD" id="cd13530">
    <property type="entry name" value="PBP2_peptides_like"/>
    <property type="match status" value="1"/>
</dbReference>
<comment type="caution">
    <text evidence="5">The sequence shown here is derived from an EMBL/GenBank/DDBJ whole genome shotgun (WGS) entry which is preliminary data.</text>
</comment>
<feature type="region of interest" description="Disordered" evidence="2">
    <location>
        <begin position="27"/>
        <end position="49"/>
    </location>
</feature>
<dbReference type="RefSeq" id="WP_379961273.1">
    <property type="nucleotide sequence ID" value="NZ_JAUYVI010000009.1"/>
</dbReference>
<evidence type="ECO:0000256" key="1">
    <source>
        <dbReference type="ARBA" id="ARBA00022729"/>
    </source>
</evidence>
<evidence type="ECO:0000259" key="4">
    <source>
        <dbReference type="SMART" id="SM00062"/>
    </source>
</evidence>
<dbReference type="PROSITE" id="PS51257">
    <property type="entry name" value="PROKAR_LIPOPROTEIN"/>
    <property type="match status" value="1"/>
</dbReference>
<dbReference type="InterPro" id="IPR001638">
    <property type="entry name" value="Solute-binding_3/MltF_N"/>
</dbReference>
<feature type="chain" id="PRO_5047100351" evidence="3">
    <location>
        <begin position="18"/>
        <end position="309"/>
    </location>
</feature>
<dbReference type="SMART" id="SM00062">
    <property type="entry name" value="PBPb"/>
    <property type="match status" value="1"/>
</dbReference>
<evidence type="ECO:0000313" key="5">
    <source>
        <dbReference type="EMBL" id="MDQ7251171.1"/>
    </source>
</evidence>
<proteinExistence type="predicted"/>
<evidence type="ECO:0000256" key="3">
    <source>
        <dbReference type="SAM" id="SignalP"/>
    </source>
</evidence>
<dbReference type="PANTHER" id="PTHR35936:SF17">
    <property type="entry name" value="ARGININE-BINDING EXTRACELLULAR PROTEIN ARTP"/>
    <property type="match status" value="1"/>
</dbReference>
<evidence type="ECO:0000313" key="6">
    <source>
        <dbReference type="Proteomes" id="UP001230156"/>
    </source>
</evidence>
<dbReference type="Pfam" id="PF00497">
    <property type="entry name" value="SBP_bac_3"/>
    <property type="match status" value="1"/>
</dbReference>
<organism evidence="5 6">
    <name type="scientific">Dongia sedimenti</name>
    <dbReference type="NCBI Taxonomy" id="3064282"/>
    <lineage>
        <taxon>Bacteria</taxon>
        <taxon>Pseudomonadati</taxon>
        <taxon>Pseudomonadota</taxon>
        <taxon>Alphaproteobacteria</taxon>
        <taxon>Rhodospirillales</taxon>
        <taxon>Dongiaceae</taxon>
        <taxon>Dongia</taxon>
    </lineage>
</organism>
<name>A0ABU0YW02_9PROT</name>
<feature type="compositionally biased region" description="Low complexity" evidence="2">
    <location>
        <begin position="28"/>
        <end position="49"/>
    </location>
</feature>
<protein>
    <submittedName>
        <fullName evidence="5">ABC transporter substrate-binding protein</fullName>
    </submittedName>
</protein>
<dbReference type="EMBL" id="JAUYVI010000009">
    <property type="protein sequence ID" value="MDQ7251171.1"/>
    <property type="molecule type" value="Genomic_DNA"/>
</dbReference>
<feature type="domain" description="Solute-binding protein family 3/N-terminal" evidence="4">
    <location>
        <begin position="84"/>
        <end position="296"/>
    </location>
</feature>
<feature type="signal peptide" evidence="3">
    <location>
        <begin position="1"/>
        <end position="17"/>
    </location>
</feature>